<feature type="coiled-coil region" evidence="1">
    <location>
        <begin position="75"/>
        <end position="158"/>
    </location>
</feature>
<evidence type="ECO:0000256" key="2">
    <source>
        <dbReference type="SAM" id="MobiDB-lite"/>
    </source>
</evidence>
<feature type="region of interest" description="Disordered" evidence="2">
    <location>
        <begin position="203"/>
        <end position="235"/>
    </location>
</feature>
<keyword evidence="1" id="KW-0175">Coiled coil</keyword>
<evidence type="ECO:0000256" key="1">
    <source>
        <dbReference type="SAM" id="Coils"/>
    </source>
</evidence>
<evidence type="ECO:0000313" key="4">
    <source>
        <dbReference type="Proteomes" id="UP000501690"/>
    </source>
</evidence>
<gene>
    <name evidence="3" type="ORF">DEO72_LG2g3256</name>
</gene>
<dbReference type="EMBL" id="CP039346">
    <property type="protein sequence ID" value="QCD82914.1"/>
    <property type="molecule type" value="Genomic_DNA"/>
</dbReference>
<accession>A0A4D6L383</accession>
<keyword evidence="4" id="KW-1185">Reference proteome</keyword>
<dbReference type="Proteomes" id="UP000501690">
    <property type="component" value="Linkage Group LG2"/>
</dbReference>
<proteinExistence type="predicted"/>
<sequence length="235" mass="26388">MGAGSASGVKGPEAGLIELPETTVRKDIEINVSESLMDSIDNMEPKALVKAMVEFSSKTLLLSRRVRSLYERELKEGNQTKVEELQDKVDKHAEEKEAWKKEKEEWEAERKRLATWKVRCLDSEEKLKGRIANLEADYDDIKEKHDGLEGELEDLKSCIIQEHINGFQKGVWQASFFYENVDANDVRFDVNKDAVDGVLIDEAESSLEGNGEKEAVDTDVGGNEVVGEDVEQKAA</sequence>
<reference evidence="3 4" key="1">
    <citation type="submission" date="2019-04" db="EMBL/GenBank/DDBJ databases">
        <title>An improved genome assembly and genetic linkage map for asparagus bean, Vigna unguiculata ssp. sesquipedialis.</title>
        <authorList>
            <person name="Xia Q."/>
            <person name="Zhang R."/>
            <person name="Dong Y."/>
        </authorList>
    </citation>
    <scope>NUCLEOTIDE SEQUENCE [LARGE SCALE GENOMIC DNA]</scope>
    <source>
        <tissue evidence="3">Leaf</tissue>
    </source>
</reference>
<organism evidence="3 4">
    <name type="scientific">Vigna unguiculata</name>
    <name type="common">Cowpea</name>
    <dbReference type="NCBI Taxonomy" id="3917"/>
    <lineage>
        <taxon>Eukaryota</taxon>
        <taxon>Viridiplantae</taxon>
        <taxon>Streptophyta</taxon>
        <taxon>Embryophyta</taxon>
        <taxon>Tracheophyta</taxon>
        <taxon>Spermatophyta</taxon>
        <taxon>Magnoliopsida</taxon>
        <taxon>eudicotyledons</taxon>
        <taxon>Gunneridae</taxon>
        <taxon>Pentapetalae</taxon>
        <taxon>rosids</taxon>
        <taxon>fabids</taxon>
        <taxon>Fabales</taxon>
        <taxon>Fabaceae</taxon>
        <taxon>Papilionoideae</taxon>
        <taxon>50 kb inversion clade</taxon>
        <taxon>NPAAA clade</taxon>
        <taxon>indigoferoid/millettioid clade</taxon>
        <taxon>Phaseoleae</taxon>
        <taxon>Vigna</taxon>
    </lineage>
</organism>
<dbReference type="AlphaFoldDB" id="A0A4D6L383"/>
<protein>
    <submittedName>
        <fullName evidence="3">Uncharacterized protein</fullName>
    </submittedName>
</protein>
<name>A0A4D6L383_VIGUN</name>
<evidence type="ECO:0000313" key="3">
    <source>
        <dbReference type="EMBL" id="QCD82914.1"/>
    </source>
</evidence>